<evidence type="ECO:0000313" key="2">
    <source>
        <dbReference type="EMBL" id="HGT83293.1"/>
    </source>
</evidence>
<gene>
    <name evidence="2" type="ORF">ENT52_06160</name>
</gene>
<name>A0A7J3M339_ARCFL</name>
<sequence>MDSETEIIAGKILYAIKNGAKRFREIERVTNLSSTTITKYTHDLEEEGLLILKSDKDRRKIIYQLNEAKMDEINKLIEAYLKSEEEQLEKSFLTLAKSDPEKARNVIKRLQSFLEKEIFEDEDSGK</sequence>
<dbReference type="EMBL" id="DSYZ01000115">
    <property type="protein sequence ID" value="HGT83293.1"/>
    <property type="molecule type" value="Genomic_DNA"/>
</dbReference>
<organism evidence="2">
    <name type="scientific">Archaeoglobus fulgidus</name>
    <dbReference type="NCBI Taxonomy" id="2234"/>
    <lineage>
        <taxon>Archaea</taxon>
        <taxon>Methanobacteriati</taxon>
        <taxon>Methanobacteriota</taxon>
        <taxon>Archaeoglobi</taxon>
        <taxon>Archaeoglobales</taxon>
        <taxon>Archaeoglobaceae</taxon>
        <taxon>Archaeoglobus</taxon>
    </lineage>
</organism>
<dbReference type="AlphaFoldDB" id="A0A7J3M339"/>
<dbReference type="GO" id="GO:0003700">
    <property type="term" value="F:DNA-binding transcription factor activity"/>
    <property type="evidence" value="ECO:0007669"/>
    <property type="project" value="InterPro"/>
</dbReference>
<dbReference type="InterPro" id="IPR011991">
    <property type="entry name" value="ArsR-like_HTH"/>
</dbReference>
<dbReference type="Pfam" id="PF13463">
    <property type="entry name" value="HTH_27"/>
    <property type="match status" value="1"/>
</dbReference>
<feature type="domain" description="HTH marR-type" evidence="1">
    <location>
        <begin position="12"/>
        <end position="65"/>
    </location>
</feature>
<dbReference type="InterPro" id="IPR036390">
    <property type="entry name" value="WH_DNA-bd_sf"/>
</dbReference>
<proteinExistence type="predicted"/>
<dbReference type="SUPFAM" id="SSF46785">
    <property type="entry name" value="Winged helix' DNA-binding domain"/>
    <property type="match status" value="1"/>
</dbReference>
<reference evidence="2" key="1">
    <citation type="journal article" date="2020" name="mSystems">
        <title>Genome- and Community-Level Interaction Insights into Carbon Utilization and Element Cycling Functions of Hydrothermarchaeota in Hydrothermal Sediment.</title>
        <authorList>
            <person name="Zhou Z."/>
            <person name="Liu Y."/>
            <person name="Xu W."/>
            <person name="Pan J."/>
            <person name="Luo Z.H."/>
            <person name="Li M."/>
        </authorList>
    </citation>
    <scope>NUCLEOTIDE SEQUENCE [LARGE SCALE GENOMIC DNA]</scope>
    <source>
        <strain evidence="2">SpSt-587</strain>
    </source>
</reference>
<accession>A0A7J3M339</accession>
<protein>
    <submittedName>
        <fullName evidence="2">Transcriptional regulator</fullName>
    </submittedName>
</protein>
<dbReference type="CDD" id="cd00090">
    <property type="entry name" value="HTH_ARSR"/>
    <property type="match status" value="1"/>
</dbReference>
<dbReference type="InterPro" id="IPR036388">
    <property type="entry name" value="WH-like_DNA-bd_sf"/>
</dbReference>
<evidence type="ECO:0000259" key="1">
    <source>
        <dbReference type="Pfam" id="PF13463"/>
    </source>
</evidence>
<comment type="caution">
    <text evidence="2">The sequence shown here is derived from an EMBL/GenBank/DDBJ whole genome shotgun (WGS) entry which is preliminary data.</text>
</comment>
<dbReference type="InterPro" id="IPR000835">
    <property type="entry name" value="HTH_MarR-typ"/>
</dbReference>
<dbReference type="Gene3D" id="1.10.10.10">
    <property type="entry name" value="Winged helix-like DNA-binding domain superfamily/Winged helix DNA-binding domain"/>
    <property type="match status" value="1"/>
</dbReference>